<comment type="caution">
    <text evidence="1">The sequence shown here is derived from an EMBL/GenBank/DDBJ whole genome shotgun (WGS) entry which is preliminary data.</text>
</comment>
<proteinExistence type="predicted"/>
<dbReference type="InterPro" id="IPR023378">
    <property type="entry name" value="YheA/YmcA-like_dom_sf"/>
</dbReference>
<dbReference type="SUPFAM" id="SSF158622">
    <property type="entry name" value="YheA/YmcA-like"/>
    <property type="match status" value="1"/>
</dbReference>
<sequence length="124" mass="13955">MSVETATLEGLGRELGKKIADSPEHEAFVEANEAVENDAEAQEMIREFEELRHEFMVDREAGRADRESMREVQEAQRKLHNLPVMEEYLDAQEALQERLEAVNMAISEELAVDFGGEAGGCCQD</sequence>
<dbReference type="Pfam" id="PF06133">
    <property type="entry name" value="Com_YlbF"/>
    <property type="match status" value="1"/>
</dbReference>
<evidence type="ECO:0000313" key="2">
    <source>
        <dbReference type="Proteomes" id="UP001597052"/>
    </source>
</evidence>
<dbReference type="EMBL" id="JBHUDM010000004">
    <property type="protein sequence ID" value="MFD1643054.1"/>
    <property type="molecule type" value="Genomic_DNA"/>
</dbReference>
<dbReference type="RefSeq" id="WP_256396418.1">
    <property type="nucleotide sequence ID" value="NZ_JANHDJ010000004.1"/>
</dbReference>
<gene>
    <name evidence="1" type="ORF">ACFSBW_14350</name>
</gene>
<keyword evidence="2" id="KW-1185">Reference proteome</keyword>
<name>A0ABD6D9W8_9EURY</name>
<organism evidence="1 2">
    <name type="scientific">Halohasta litorea</name>
    <dbReference type="NCBI Taxonomy" id="869891"/>
    <lineage>
        <taxon>Archaea</taxon>
        <taxon>Methanobacteriati</taxon>
        <taxon>Methanobacteriota</taxon>
        <taxon>Stenosarchaea group</taxon>
        <taxon>Halobacteria</taxon>
        <taxon>Halobacteriales</taxon>
        <taxon>Haloferacaceae</taxon>
        <taxon>Halohasta</taxon>
    </lineage>
</organism>
<reference evidence="1 2" key="1">
    <citation type="journal article" date="2019" name="Int. J. Syst. Evol. Microbiol.">
        <title>The Global Catalogue of Microorganisms (GCM) 10K type strain sequencing project: providing services to taxonomists for standard genome sequencing and annotation.</title>
        <authorList>
            <consortium name="The Broad Institute Genomics Platform"/>
            <consortium name="The Broad Institute Genome Sequencing Center for Infectious Disease"/>
            <person name="Wu L."/>
            <person name="Ma J."/>
        </authorList>
    </citation>
    <scope>NUCLEOTIDE SEQUENCE [LARGE SCALE GENOMIC DNA]</scope>
    <source>
        <strain evidence="1 2">CGMCC 1.10593</strain>
    </source>
</reference>
<evidence type="ECO:0000313" key="1">
    <source>
        <dbReference type="EMBL" id="MFD1643054.1"/>
    </source>
</evidence>
<dbReference type="InterPro" id="IPR010368">
    <property type="entry name" value="Com_YlbF"/>
</dbReference>
<accession>A0ABD6D9W8</accession>
<dbReference type="Gene3D" id="1.20.1500.10">
    <property type="entry name" value="YheA/YmcA-like"/>
    <property type="match status" value="1"/>
</dbReference>
<dbReference type="Proteomes" id="UP001597052">
    <property type="component" value="Unassembled WGS sequence"/>
</dbReference>
<dbReference type="AlphaFoldDB" id="A0ABD6D9W8"/>
<protein>
    <submittedName>
        <fullName evidence="1">YlbF family regulator</fullName>
    </submittedName>
</protein>